<dbReference type="PATRIC" id="fig|467210.3.peg.2305"/>
<dbReference type="RefSeq" id="WP_060931922.1">
    <property type="nucleotide sequence ID" value="NZ_KQ959842.1"/>
</dbReference>
<comment type="caution">
    <text evidence="1">The sequence shown here is derived from an EMBL/GenBank/DDBJ whole genome shotgun (WGS) entry which is preliminary data.</text>
</comment>
<organism evidence="1 2">
    <name type="scientific">Lachnoanaerobaculum saburreum</name>
    <dbReference type="NCBI Taxonomy" id="467210"/>
    <lineage>
        <taxon>Bacteria</taxon>
        <taxon>Bacillati</taxon>
        <taxon>Bacillota</taxon>
        <taxon>Clostridia</taxon>
        <taxon>Lachnospirales</taxon>
        <taxon>Lachnospiraceae</taxon>
        <taxon>Lachnoanaerobaculum</taxon>
    </lineage>
</organism>
<dbReference type="InterPro" id="IPR020288">
    <property type="entry name" value="Sheath_initiator"/>
</dbReference>
<dbReference type="SUPFAM" id="SSF160719">
    <property type="entry name" value="gpW/gp25-like"/>
    <property type="match status" value="1"/>
</dbReference>
<sequence>MLPVIAKDILNIESRAEPSNTFHIDFDRGRITGFVDEKEALKQAILLILNTERYKFLIYSWNYGIELVDIIGAHPDIVEDEAERLIEEALLCDDRILAVYDFDFSRSRNSMVIIFKVDSIYGDIDIETEVNL</sequence>
<dbReference type="Proteomes" id="UP000070394">
    <property type="component" value="Unassembled WGS sequence"/>
</dbReference>
<evidence type="ECO:0000313" key="2">
    <source>
        <dbReference type="Proteomes" id="UP000070394"/>
    </source>
</evidence>
<dbReference type="Pfam" id="PF10934">
    <property type="entry name" value="Sheath_initiator"/>
    <property type="match status" value="1"/>
</dbReference>
<dbReference type="EMBL" id="LSDA01000126">
    <property type="protein sequence ID" value="KXB54475.1"/>
    <property type="molecule type" value="Genomic_DNA"/>
</dbReference>
<name>A0A133ZGB5_9FIRM</name>
<dbReference type="AlphaFoldDB" id="A0A133ZGB5"/>
<accession>A0A133ZGB5</accession>
<evidence type="ECO:0008006" key="3">
    <source>
        <dbReference type="Google" id="ProtNLM"/>
    </source>
</evidence>
<keyword evidence="2" id="KW-1185">Reference proteome</keyword>
<dbReference type="STRING" id="467210.HMPREF1866_02327"/>
<reference evidence="2" key="1">
    <citation type="submission" date="2016-01" db="EMBL/GenBank/DDBJ databases">
        <authorList>
            <person name="Mitreva M."/>
            <person name="Pepin K.H."/>
            <person name="Mihindukulasuriya K.A."/>
            <person name="Fulton R."/>
            <person name="Fronick C."/>
            <person name="O'Laughlin M."/>
            <person name="Miner T."/>
            <person name="Herter B."/>
            <person name="Rosa B.A."/>
            <person name="Cordes M."/>
            <person name="Tomlinson C."/>
            <person name="Wollam A."/>
            <person name="Palsikar V.B."/>
            <person name="Mardis E.R."/>
            <person name="Wilson R.K."/>
        </authorList>
    </citation>
    <scope>NUCLEOTIDE SEQUENCE [LARGE SCALE GENOMIC DNA]</scope>
    <source>
        <strain evidence="2">DNF00896</strain>
    </source>
</reference>
<dbReference type="OrthoDB" id="89089at2"/>
<evidence type="ECO:0000313" key="1">
    <source>
        <dbReference type="EMBL" id="KXB54475.1"/>
    </source>
</evidence>
<protein>
    <recommendedName>
        <fullName evidence="3">DUF2634 domain-containing protein</fullName>
    </recommendedName>
</protein>
<gene>
    <name evidence="1" type="ORF">HMPREF1866_02327</name>
</gene>
<proteinExistence type="predicted"/>